<dbReference type="GO" id="GO:0003700">
    <property type="term" value="F:DNA-binding transcription factor activity"/>
    <property type="evidence" value="ECO:0007669"/>
    <property type="project" value="InterPro"/>
</dbReference>
<keyword evidence="2" id="KW-0805">Transcription regulation</keyword>
<keyword evidence="7" id="KW-1185">Reference proteome</keyword>
<dbReference type="AlphaFoldDB" id="A0A4P8XS56"/>
<dbReference type="Pfam" id="PF03466">
    <property type="entry name" value="LysR_substrate"/>
    <property type="match status" value="1"/>
</dbReference>
<dbReference type="SUPFAM" id="SSF53850">
    <property type="entry name" value="Periplasmic binding protein-like II"/>
    <property type="match status" value="1"/>
</dbReference>
<evidence type="ECO:0000313" key="6">
    <source>
        <dbReference type="EMBL" id="QCT04711.1"/>
    </source>
</evidence>
<evidence type="ECO:0000313" key="7">
    <source>
        <dbReference type="Proteomes" id="UP000300879"/>
    </source>
</evidence>
<reference evidence="6 7" key="1">
    <citation type="submission" date="2019-05" db="EMBL/GenBank/DDBJ databases">
        <authorList>
            <person name="Chen C."/>
        </authorList>
    </citation>
    <scope>NUCLEOTIDE SEQUENCE [LARGE SCALE GENOMIC DNA]</scope>
    <source>
        <strain evidence="6 7">HB172198</strain>
    </source>
</reference>
<dbReference type="PRINTS" id="PR00039">
    <property type="entry name" value="HTHLYSR"/>
</dbReference>
<sequence length="294" mass="33096">MDQALEVLVAVIEKKNFTRAAEELSMTQPAVSQYIRSLEQSLGAKLLERSNKYVRPTHAGDIVYHHAKSILGTYTAMQSLVDDVMNRAGGELAIGASYTFGEYVLPRLLARLKQQYPLVRPSIHIGNTDVIGEMVLNYEIDIGIVEGEYEHAKLLVSPFAQDELQLVVPNEPRFQGRRELELQELLQETWILRESGSGTRRAAERMFEARGQRPPYTLEFGSTQLIKESVEAGLGISLLSRWAVQKELQLGSLLLVPLRGEAVVRPFSWILHHTPYRTKAVDVFLDMLKSPLQG</sequence>
<evidence type="ECO:0000256" key="4">
    <source>
        <dbReference type="ARBA" id="ARBA00023163"/>
    </source>
</evidence>
<dbReference type="RefSeq" id="WP_138227375.1">
    <property type="nucleotide sequence ID" value="NZ_CP040396.1"/>
</dbReference>
<name>A0A4P8XS56_9BACL</name>
<keyword evidence="3" id="KW-0238">DNA-binding</keyword>
<evidence type="ECO:0000256" key="3">
    <source>
        <dbReference type="ARBA" id="ARBA00023125"/>
    </source>
</evidence>
<dbReference type="InterPro" id="IPR000847">
    <property type="entry name" value="LysR_HTH_N"/>
</dbReference>
<dbReference type="PROSITE" id="PS50931">
    <property type="entry name" value="HTH_LYSR"/>
    <property type="match status" value="1"/>
</dbReference>
<dbReference type="CDD" id="cd08420">
    <property type="entry name" value="PBP2_CysL_like"/>
    <property type="match status" value="1"/>
</dbReference>
<dbReference type="InterPro" id="IPR005119">
    <property type="entry name" value="LysR_subst-bd"/>
</dbReference>
<protein>
    <submittedName>
        <fullName evidence="6">Transcriptional regulator, LysR family</fullName>
    </submittedName>
</protein>
<dbReference type="GO" id="GO:0000976">
    <property type="term" value="F:transcription cis-regulatory region binding"/>
    <property type="evidence" value="ECO:0007669"/>
    <property type="project" value="TreeGrafter"/>
</dbReference>
<dbReference type="PANTHER" id="PTHR30126">
    <property type="entry name" value="HTH-TYPE TRANSCRIPTIONAL REGULATOR"/>
    <property type="match status" value="1"/>
</dbReference>
<keyword evidence="4" id="KW-0804">Transcription</keyword>
<organism evidence="6 7">
    <name type="scientific">Paenibacillus algicola</name>
    <dbReference type="NCBI Taxonomy" id="2565926"/>
    <lineage>
        <taxon>Bacteria</taxon>
        <taxon>Bacillati</taxon>
        <taxon>Bacillota</taxon>
        <taxon>Bacilli</taxon>
        <taxon>Bacillales</taxon>
        <taxon>Paenibacillaceae</taxon>
        <taxon>Paenibacillus</taxon>
    </lineage>
</organism>
<proteinExistence type="inferred from homology"/>
<dbReference type="InterPro" id="IPR036390">
    <property type="entry name" value="WH_DNA-bd_sf"/>
</dbReference>
<evidence type="ECO:0000256" key="1">
    <source>
        <dbReference type="ARBA" id="ARBA00009437"/>
    </source>
</evidence>
<feature type="domain" description="HTH lysR-type" evidence="5">
    <location>
        <begin position="1"/>
        <end position="57"/>
    </location>
</feature>
<dbReference type="KEGG" id="palo:E6C60_4006"/>
<dbReference type="Gene3D" id="1.10.10.10">
    <property type="entry name" value="Winged helix-like DNA-binding domain superfamily/Winged helix DNA-binding domain"/>
    <property type="match status" value="1"/>
</dbReference>
<dbReference type="EMBL" id="CP040396">
    <property type="protein sequence ID" value="QCT04711.1"/>
    <property type="molecule type" value="Genomic_DNA"/>
</dbReference>
<dbReference type="PANTHER" id="PTHR30126:SF39">
    <property type="entry name" value="HTH-TYPE TRANSCRIPTIONAL REGULATOR CYSL"/>
    <property type="match status" value="1"/>
</dbReference>
<dbReference type="FunFam" id="1.10.10.10:FF:000001">
    <property type="entry name" value="LysR family transcriptional regulator"/>
    <property type="match status" value="1"/>
</dbReference>
<dbReference type="Proteomes" id="UP000300879">
    <property type="component" value="Chromosome"/>
</dbReference>
<dbReference type="SUPFAM" id="SSF46785">
    <property type="entry name" value="Winged helix' DNA-binding domain"/>
    <property type="match status" value="1"/>
</dbReference>
<dbReference type="Gene3D" id="3.40.190.10">
    <property type="entry name" value="Periplasmic binding protein-like II"/>
    <property type="match status" value="2"/>
</dbReference>
<comment type="similarity">
    <text evidence="1">Belongs to the LysR transcriptional regulatory family.</text>
</comment>
<evidence type="ECO:0000259" key="5">
    <source>
        <dbReference type="PROSITE" id="PS50931"/>
    </source>
</evidence>
<evidence type="ECO:0000256" key="2">
    <source>
        <dbReference type="ARBA" id="ARBA00023015"/>
    </source>
</evidence>
<dbReference type="InterPro" id="IPR036388">
    <property type="entry name" value="WH-like_DNA-bd_sf"/>
</dbReference>
<accession>A0A4P8XS56</accession>
<dbReference type="Pfam" id="PF00126">
    <property type="entry name" value="HTH_1"/>
    <property type="match status" value="1"/>
</dbReference>
<gene>
    <name evidence="6" type="ORF">E6C60_4006</name>
</gene>
<dbReference type="OrthoDB" id="9785745at2"/>